<reference evidence="1" key="1">
    <citation type="submission" date="2022-10" db="EMBL/GenBank/DDBJ databases">
        <title>The complete genomes of actinobacterial strains from the NBC collection.</title>
        <authorList>
            <person name="Joergensen T.S."/>
            <person name="Alvarez Arevalo M."/>
            <person name="Sterndorff E.B."/>
            <person name="Faurdal D."/>
            <person name="Vuksanovic O."/>
            <person name="Mourched A.-S."/>
            <person name="Charusanti P."/>
            <person name="Shaw S."/>
            <person name="Blin K."/>
            <person name="Weber T."/>
        </authorList>
    </citation>
    <scope>NUCLEOTIDE SEQUENCE</scope>
    <source>
        <strain evidence="1">NBC_00049</strain>
    </source>
</reference>
<name>A0AAU2JQT6_9ACTN</name>
<organism evidence="1">
    <name type="scientific">Streptomyces sp. NBC_00049</name>
    <dbReference type="NCBI Taxonomy" id="2903617"/>
    <lineage>
        <taxon>Bacteria</taxon>
        <taxon>Bacillati</taxon>
        <taxon>Actinomycetota</taxon>
        <taxon>Actinomycetes</taxon>
        <taxon>Kitasatosporales</taxon>
        <taxon>Streptomycetaceae</taxon>
        <taxon>Streptomyces</taxon>
    </lineage>
</organism>
<dbReference type="EMBL" id="CP108264">
    <property type="protein sequence ID" value="WTU74101.1"/>
    <property type="molecule type" value="Genomic_DNA"/>
</dbReference>
<proteinExistence type="predicted"/>
<gene>
    <name evidence="1" type="ORF">OG327_12585</name>
</gene>
<dbReference type="AlphaFoldDB" id="A0AAU2JQT6"/>
<protein>
    <recommendedName>
        <fullName evidence="2">CopG family transcriptional regulator</fullName>
    </recommendedName>
</protein>
<evidence type="ECO:0008006" key="2">
    <source>
        <dbReference type="Google" id="ProtNLM"/>
    </source>
</evidence>
<accession>A0AAU2JQT6</accession>
<evidence type="ECO:0000313" key="1">
    <source>
        <dbReference type="EMBL" id="WTU74101.1"/>
    </source>
</evidence>
<sequence>MNEMNIGLSDAEWAELHDLADATGRPTEEVALEAVRAHLRAERERVAEAAGRLAGQHAALLRRLGQ</sequence>